<reference evidence="2 3" key="1">
    <citation type="journal article" date="2024" name="Front Chem Biol">
        <title>Unveiling the potential of Daldinia eschscholtzii MFLUCC 19-0629 through bioactivity and bioinformatics studies for enhanced sustainable agriculture production.</title>
        <authorList>
            <person name="Brooks S."/>
            <person name="Weaver J.A."/>
            <person name="Klomchit A."/>
            <person name="Alharthi S.A."/>
            <person name="Onlamun T."/>
            <person name="Nurani R."/>
            <person name="Vong T.K."/>
            <person name="Alberti F."/>
            <person name="Greco C."/>
        </authorList>
    </citation>
    <scope>NUCLEOTIDE SEQUENCE [LARGE SCALE GENOMIC DNA]</scope>
    <source>
        <strain evidence="2">MFLUCC 19-0629</strain>
    </source>
</reference>
<accession>A0AAX6MD91</accession>
<feature type="region of interest" description="Disordered" evidence="1">
    <location>
        <begin position="40"/>
        <end position="444"/>
    </location>
</feature>
<keyword evidence="3" id="KW-1185">Reference proteome</keyword>
<evidence type="ECO:0000313" key="3">
    <source>
        <dbReference type="Proteomes" id="UP001369815"/>
    </source>
</evidence>
<dbReference type="Proteomes" id="UP001369815">
    <property type="component" value="Unassembled WGS sequence"/>
</dbReference>
<evidence type="ECO:0000313" key="2">
    <source>
        <dbReference type="EMBL" id="KAK6950658.1"/>
    </source>
</evidence>
<gene>
    <name evidence="2" type="ORF">Daesc_007182</name>
</gene>
<feature type="compositionally biased region" description="Basic and acidic residues" evidence="1">
    <location>
        <begin position="255"/>
        <end position="272"/>
    </location>
</feature>
<organism evidence="2 3">
    <name type="scientific">Daldinia eschscholtzii</name>
    <dbReference type="NCBI Taxonomy" id="292717"/>
    <lineage>
        <taxon>Eukaryota</taxon>
        <taxon>Fungi</taxon>
        <taxon>Dikarya</taxon>
        <taxon>Ascomycota</taxon>
        <taxon>Pezizomycotina</taxon>
        <taxon>Sordariomycetes</taxon>
        <taxon>Xylariomycetidae</taxon>
        <taxon>Xylariales</taxon>
        <taxon>Hypoxylaceae</taxon>
        <taxon>Daldinia</taxon>
    </lineage>
</organism>
<feature type="compositionally biased region" description="Polar residues" evidence="1">
    <location>
        <begin position="488"/>
        <end position="497"/>
    </location>
</feature>
<feature type="compositionally biased region" description="Polar residues" evidence="1">
    <location>
        <begin position="138"/>
        <end position="150"/>
    </location>
</feature>
<feature type="compositionally biased region" description="Polar residues" evidence="1">
    <location>
        <begin position="392"/>
        <end position="409"/>
    </location>
</feature>
<comment type="caution">
    <text evidence="2">The sequence shown here is derived from an EMBL/GenBank/DDBJ whole genome shotgun (WGS) entry which is preliminary data.</text>
</comment>
<feature type="compositionally biased region" description="Polar residues" evidence="1">
    <location>
        <begin position="42"/>
        <end position="74"/>
    </location>
</feature>
<feature type="compositionally biased region" description="Polar residues" evidence="1">
    <location>
        <begin position="273"/>
        <end position="284"/>
    </location>
</feature>
<dbReference type="EMBL" id="JBANMG010000007">
    <property type="protein sequence ID" value="KAK6950658.1"/>
    <property type="molecule type" value="Genomic_DNA"/>
</dbReference>
<feature type="region of interest" description="Disordered" evidence="1">
    <location>
        <begin position="464"/>
        <end position="554"/>
    </location>
</feature>
<feature type="compositionally biased region" description="Basic and acidic residues" evidence="1">
    <location>
        <begin position="712"/>
        <end position="722"/>
    </location>
</feature>
<dbReference type="AlphaFoldDB" id="A0AAX6MD91"/>
<name>A0AAX6MD91_9PEZI</name>
<feature type="region of interest" description="Disordered" evidence="1">
    <location>
        <begin position="705"/>
        <end position="743"/>
    </location>
</feature>
<feature type="compositionally biased region" description="Basic and acidic residues" evidence="1">
    <location>
        <begin position="157"/>
        <end position="170"/>
    </location>
</feature>
<feature type="compositionally biased region" description="Basic and acidic residues" evidence="1">
    <location>
        <begin position="538"/>
        <end position="549"/>
    </location>
</feature>
<evidence type="ECO:0000256" key="1">
    <source>
        <dbReference type="SAM" id="MobiDB-lite"/>
    </source>
</evidence>
<sequence length="743" mass="82676">MESNRFILQRCQFEECEATIFIKGPYCTTHTHTAGGLKPITLTMSSSTPGQQQPNDHQHFQRATSQPKSNSIGTAPQAEKRGDAITVKAPLPSAGPTNEKKQLPAKMVARKTAGATSSNSKQEVVGARKVEPKPPFYSSPTGDTTSSSQRPLKRLRLSTDVDKGEKEAHHRISSFPESRSYPSPVVAMTNPNDNGHVTVEASDFALRPRNGIPSPLETAPRPRSQEGRSTPKILVKNRPRKQQGSYDKSQSHKVSTHEIIDLTGDDKPDHRPSNSIAETSNVNTPKYREGHAGGSAKAQVSQGKDTHKSQRNGVPARKEQNGIRKISSHLTPRPLLRKPHVHIAPRPASTLLSPDSQVASPATEPKSANDKQAPIQDPKPPPERHAVVVHQNDGQNHPNSEVTIPTQDTGRGVDHVSPKPPPITSPTPIPVPVSDTVMTNGVNRGQFPSEQVAEYIKKVLQNPTRINIPPPKSPQIGLGTPLPRLNSEEASNPTWRSQSREESDLSSTQTVGRSQVVEARPLAKGHQAAPKTVQPTNDLERPPNTRAREPGLASIFQNRRWKHLNPEERRQVWISKHDSDKFDSYIYGKLNEANRPGSALFGLPEYQQPPRPTRPAAHYGHIDPRVHWTHSRSKKWYHEKQNEIYRRGTRKSNFGQVVTRTVKRKRDEGDDRIELPDRVKNNPAWLSALDELDAMAEQYYIQRRKGGQAHQDIQRKEMEMESRLTVADEDGDIEMDMNPEEAT</sequence>
<proteinExistence type="predicted"/>
<feature type="compositionally biased region" description="Polar residues" evidence="1">
    <location>
        <begin position="350"/>
        <end position="360"/>
    </location>
</feature>
<feature type="compositionally biased region" description="Pro residues" evidence="1">
    <location>
        <begin position="418"/>
        <end position="431"/>
    </location>
</feature>
<feature type="compositionally biased region" description="Acidic residues" evidence="1">
    <location>
        <begin position="727"/>
        <end position="743"/>
    </location>
</feature>
<protein>
    <submittedName>
        <fullName evidence="2">Uncharacterized protein</fullName>
    </submittedName>
</protein>